<evidence type="ECO:0000313" key="1">
    <source>
        <dbReference type="EMBL" id="ACA84888.1"/>
    </source>
</evidence>
<reference evidence="1 2" key="1">
    <citation type="submission" date="2008-02" db="EMBL/GenBank/DDBJ databases">
        <title>Complete sequence of Shewanella woodyi ATCC 51908.</title>
        <authorList>
            <consortium name="US DOE Joint Genome Institute"/>
            <person name="Copeland A."/>
            <person name="Lucas S."/>
            <person name="Lapidus A."/>
            <person name="Glavina del Rio T."/>
            <person name="Dalin E."/>
            <person name="Tice H."/>
            <person name="Bruce D."/>
            <person name="Goodwin L."/>
            <person name="Pitluck S."/>
            <person name="Sims D."/>
            <person name="Brettin T."/>
            <person name="Detter J.C."/>
            <person name="Han C."/>
            <person name="Kuske C.R."/>
            <person name="Schmutz J."/>
            <person name="Larimer F."/>
            <person name="Land M."/>
            <person name="Hauser L."/>
            <person name="Kyrpides N."/>
            <person name="Lykidis A."/>
            <person name="Zhao J.-S."/>
            <person name="Richardson P."/>
        </authorList>
    </citation>
    <scope>NUCLEOTIDE SEQUENCE [LARGE SCALE GENOMIC DNA]</scope>
    <source>
        <strain evidence="2">ATCC 51908 / MS32</strain>
    </source>
</reference>
<sequence>MAMTFNHLNLLASADSGIFTLLVDTLGLEVGQRPDFPFKGHWLYQGDKALVHIIESQAYQECQLGHLAFELNMNLQELTTKLQQSAIQYSVKQVPDSEIVQVFVRVGNMVFELQTLNEPRNNQFPIFTQHEELV</sequence>
<evidence type="ECO:0008006" key="3">
    <source>
        <dbReference type="Google" id="ProtNLM"/>
    </source>
</evidence>
<gene>
    <name evidence="1" type="ordered locus">Swoo_0592</name>
</gene>
<dbReference type="RefSeq" id="WP_012323236.1">
    <property type="nucleotide sequence ID" value="NC_010506.1"/>
</dbReference>
<keyword evidence="2" id="KW-1185">Reference proteome</keyword>
<accession>B1KR71</accession>
<dbReference type="AlphaFoldDB" id="B1KR71"/>
<evidence type="ECO:0000313" key="2">
    <source>
        <dbReference type="Proteomes" id="UP000002168"/>
    </source>
</evidence>
<protein>
    <recommendedName>
        <fullName evidence="3">VOC domain-containing protein</fullName>
    </recommendedName>
</protein>
<dbReference type="HOGENOM" id="CLU_046006_12_4_6"/>
<dbReference type="eggNOG" id="COG0346">
    <property type="taxonomic scope" value="Bacteria"/>
</dbReference>
<proteinExistence type="predicted"/>
<dbReference type="EMBL" id="CP000961">
    <property type="protein sequence ID" value="ACA84888.1"/>
    <property type="molecule type" value="Genomic_DNA"/>
</dbReference>
<name>B1KR71_SHEWM</name>
<dbReference type="Gene3D" id="3.10.180.10">
    <property type="entry name" value="2,3-Dihydroxybiphenyl 1,2-Dioxygenase, domain 1"/>
    <property type="match status" value="1"/>
</dbReference>
<dbReference type="STRING" id="392500.Swoo_0592"/>
<dbReference type="InterPro" id="IPR029068">
    <property type="entry name" value="Glyas_Bleomycin-R_OHBP_Dase"/>
</dbReference>
<organism evidence="1 2">
    <name type="scientific">Shewanella woodyi (strain ATCC 51908 / MS32)</name>
    <dbReference type="NCBI Taxonomy" id="392500"/>
    <lineage>
        <taxon>Bacteria</taxon>
        <taxon>Pseudomonadati</taxon>
        <taxon>Pseudomonadota</taxon>
        <taxon>Gammaproteobacteria</taxon>
        <taxon>Alteromonadales</taxon>
        <taxon>Shewanellaceae</taxon>
        <taxon>Shewanella</taxon>
    </lineage>
</organism>
<dbReference type="Proteomes" id="UP000002168">
    <property type="component" value="Chromosome"/>
</dbReference>
<dbReference type="KEGG" id="swd:Swoo_0592"/>